<organism evidence="2 3">
    <name type="scientific">Nannocystis radixulma</name>
    <dbReference type="NCBI Taxonomy" id="2995305"/>
    <lineage>
        <taxon>Bacteria</taxon>
        <taxon>Pseudomonadati</taxon>
        <taxon>Myxococcota</taxon>
        <taxon>Polyangia</taxon>
        <taxon>Nannocystales</taxon>
        <taxon>Nannocystaceae</taxon>
        <taxon>Nannocystis</taxon>
    </lineage>
</organism>
<protein>
    <recommendedName>
        <fullName evidence="4">Lipoprotein</fullName>
    </recommendedName>
</protein>
<dbReference type="Proteomes" id="UP001217838">
    <property type="component" value="Unassembled WGS sequence"/>
</dbReference>
<feature type="chain" id="PRO_5046901687" description="Lipoprotein" evidence="1">
    <location>
        <begin position="22"/>
        <end position="291"/>
    </location>
</feature>
<name>A0ABT5BN17_9BACT</name>
<evidence type="ECO:0000313" key="2">
    <source>
        <dbReference type="EMBL" id="MDC0674392.1"/>
    </source>
</evidence>
<proteinExistence type="predicted"/>
<keyword evidence="1" id="KW-0732">Signal</keyword>
<dbReference type="EMBL" id="JAQNDN010000024">
    <property type="protein sequence ID" value="MDC0674392.1"/>
    <property type="molecule type" value="Genomic_DNA"/>
</dbReference>
<evidence type="ECO:0000313" key="3">
    <source>
        <dbReference type="Proteomes" id="UP001217838"/>
    </source>
</evidence>
<evidence type="ECO:0000256" key="1">
    <source>
        <dbReference type="SAM" id="SignalP"/>
    </source>
</evidence>
<reference evidence="2 3" key="1">
    <citation type="submission" date="2022-11" db="EMBL/GenBank/DDBJ databases">
        <title>Minimal conservation of predation-associated metabolite biosynthetic gene clusters underscores biosynthetic potential of Myxococcota including descriptions for ten novel species: Archangium lansinium sp. nov., Myxococcus landrumus sp. nov., Nannocystis bai.</title>
        <authorList>
            <person name="Ahearne A."/>
            <person name="Stevens C."/>
            <person name="Dowd S."/>
        </authorList>
    </citation>
    <scope>NUCLEOTIDE SEQUENCE [LARGE SCALE GENOMIC DNA]</scope>
    <source>
        <strain evidence="2 3">NCELM</strain>
    </source>
</reference>
<dbReference type="RefSeq" id="WP_272008590.1">
    <property type="nucleotide sequence ID" value="NZ_JAQNDN010000024.1"/>
</dbReference>
<comment type="caution">
    <text evidence="2">The sequence shown here is derived from an EMBL/GenBank/DDBJ whole genome shotgun (WGS) entry which is preliminary data.</text>
</comment>
<sequence length="291" mass="32989">MPISFASTRARTAAVSLFLLAALPDCTCADRERNNAYHAYIQSEIDQYTHAGTREQVAADARQLLLDRGFELPPWDGNARASTEWKATGDATRMRWHIDASAQSGGSKIRFTAETQQREPPTWTRDSRRRDLEVEHELLSRLAPDRAAKVKVEEVGQETYDLDSKTLWTQIQASFAHRGESFLQRDPPVDITSSTDWVEHLGDEPSRVRHDAQIVSAGPGRYRIELHRVIERGSYTREWTTTQERRDGLVELDLVRRRDPTAASSIEVEAQRRGQQAYDEAIDDGAIACSR</sequence>
<evidence type="ECO:0008006" key="4">
    <source>
        <dbReference type="Google" id="ProtNLM"/>
    </source>
</evidence>
<keyword evidence="3" id="KW-1185">Reference proteome</keyword>
<accession>A0ABT5BN17</accession>
<gene>
    <name evidence="2" type="ORF">POL58_41975</name>
</gene>
<feature type="signal peptide" evidence="1">
    <location>
        <begin position="1"/>
        <end position="21"/>
    </location>
</feature>